<organism evidence="1 2">
    <name type="scientific">Nonlabens ulvanivorans</name>
    <name type="common">Persicivirga ulvanivorans</name>
    <dbReference type="NCBI Taxonomy" id="906888"/>
    <lineage>
        <taxon>Bacteria</taxon>
        <taxon>Pseudomonadati</taxon>
        <taxon>Bacteroidota</taxon>
        <taxon>Flavobacteriia</taxon>
        <taxon>Flavobacteriales</taxon>
        <taxon>Flavobacteriaceae</taxon>
        <taxon>Nonlabens</taxon>
    </lineage>
</organism>
<gene>
    <name evidence="1" type="ORF">JCM19275_2969</name>
</gene>
<dbReference type="Proteomes" id="UP000029647">
    <property type="component" value="Unassembled WGS sequence"/>
</dbReference>
<accession>A0A090X241</accession>
<name>A0A090X241_NONUL</name>
<dbReference type="EMBL" id="BBNT01000001">
    <property type="protein sequence ID" value="GAL74122.1"/>
    <property type="molecule type" value="Genomic_DNA"/>
</dbReference>
<protein>
    <submittedName>
        <fullName evidence="1">Uncharacterized protein</fullName>
    </submittedName>
</protein>
<sequence length="46" mass="5046">MVPTIPYNVVKILLLVNPALPRSTSSRILCSKTIVGIFLSYILTEA</sequence>
<evidence type="ECO:0000313" key="1">
    <source>
        <dbReference type="EMBL" id="GAL74122.1"/>
    </source>
</evidence>
<proteinExistence type="predicted"/>
<reference evidence="1 2" key="1">
    <citation type="journal article" date="2014" name="Genome Announc.">
        <title>Draft Genome Sequences of Marine Flavobacterium Nonlabens Strains NR17, NR24, NR27, NR32, NR33, and Ara13.</title>
        <authorList>
            <person name="Nakanishi M."/>
            <person name="Meirelles P."/>
            <person name="Suzuki R."/>
            <person name="Takatani N."/>
            <person name="Mino S."/>
            <person name="Suda W."/>
            <person name="Oshima K."/>
            <person name="Hattori M."/>
            <person name="Ohkuma M."/>
            <person name="Hosokawa M."/>
            <person name="Miyashita K."/>
            <person name="Thompson F.L."/>
            <person name="Niwa A."/>
            <person name="Sawabe T."/>
            <person name="Sawabe T."/>
        </authorList>
    </citation>
    <scope>NUCLEOTIDE SEQUENCE [LARGE SCALE GENOMIC DNA]</scope>
    <source>
        <strain evidence="2">JCM19275</strain>
    </source>
</reference>
<comment type="caution">
    <text evidence="1">The sequence shown here is derived from an EMBL/GenBank/DDBJ whole genome shotgun (WGS) entry which is preliminary data.</text>
</comment>
<dbReference type="AlphaFoldDB" id="A0A090X241"/>
<evidence type="ECO:0000313" key="2">
    <source>
        <dbReference type="Proteomes" id="UP000029647"/>
    </source>
</evidence>